<organism evidence="4 5">
    <name type="scientific">Roseitalea porphyridii</name>
    <dbReference type="NCBI Taxonomy" id="1852022"/>
    <lineage>
        <taxon>Bacteria</taxon>
        <taxon>Pseudomonadati</taxon>
        <taxon>Pseudomonadota</taxon>
        <taxon>Alphaproteobacteria</taxon>
        <taxon>Hyphomicrobiales</taxon>
        <taxon>Ahrensiaceae</taxon>
        <taxon>Roseitalea</taxon>
    </lineage>
</organism>
<evidence type="ECO:0000256" key="2">
    <source>
        <dbReference type="SAM" id="MobiDB-lite"/>
    </source>
</evidence>
<sequence length="84" mass="9520">MRVSEKGQVTIPKHVREQAGIRPNSDVMIRLEGGRVIIEPVDGAESRSMRDRMERFLKELDKLEGTGDPALGAEDVMRETRDRT</sequence>
<keyword evidence="5" id="KW-1185">Reference proteome</keyword>
<dbReference type="InterPro" id="IPR007159">
    <property type="entry name" value="SpoVT-AbrB_dom"/>
</dbReference>
<feature type="compositionally biased region" description="Basic and acidic residues" evidence="2">
    <location>
        <begin position="75"/>
        <end position="84"/>
    </location>
</feature>
<dbReference type="GeneID" id="90768510"/>
<dbReference type="Proteomes" id="UP000293719">
    <property type="component" value="Chromosome"/>
</dbReference>
<dbReference type="Gene3D" id="2.10.260.10">
    <property type="match status" value="1"/>
</dbReference>
<dbReference type="GO" id="GO:0003677">
    <property type="term" value="F:DNA binding"/>
    <property type="evidence" value="ECO:0007669"/>
    <property type="project" value="UniProtKB-UniRule"/>
</dbReference>
<dbReference type="KEGG" id="rpod:E0E05_14475"/>
<dbReference type="RefSeq" id="WP_131617358.1">
    <property type="nucleotide sequence ID" value="NZ_CP036532.1"/>
</dbReference>
<dbReference type="PROSITE" id="PS51740">
    <property type="entry name" value="SPOVT_ABRB"/>
    <property type="match status" value="1"/>
</dbReference>
<keyword evidence="1 4" id="KW-0238">DNA-binding</keyword>
<protein>
    <submittedName>
        <fullName evidence="4">AbrB/MazE/SpoVT family DNA-binding domain-containing protein</fullName>
    </submittedName>
</protein>
<dbReference type="AlphaFoldDB" id="A0A4P6V472"/>
<dbReference type="Pfam" id="PF04014">
    <property type="entry name" value="MazE_antitoxin"/>
    <property type="match status" value="1"/>
</dbReference>
<dbReference type="SMART" id="SM00966">
    <property type="entry name" value="SpoVT_AbrB"/>
    <property type="match status" value="1"/>
</dbReference>
<evidence type="ECO:0000259" key="3">
    <source>
        <dbReference type="PROSITE" id="PS51740"/>
    </source>
</evidence>
<feature type="domain" description="SpoVT-AbrB" evidence="3">
    <location>
        <begin position="1"/>
        <end position="43"/>
    </location>
</feature>
<feature type="region of interest" description="Disordered" evidence="2">
    <location>
        <begin position="65"/>
        <end position="84"/>
    </location>
</feature>
<evidence type="ECO:0000256" key="1">
    <source>
        <dbReference type="PROSITE-ProRule" id="PRU01076"/>
    </source>
</evidence>
<reference evidence="4 5" key="1">
    <citation type="journal article" date="2017" name="Int. J. Syst. Evol. Microbiol.">
        <title>Roseitalea porphyridii gen. nov., sp. nov., isolated from a red alga, and reclassification of Hoeflea suaedae Chung et al. 2013 as Pseudohoeflea suaedae gen. nov., comb. nov.</title>
        <authorList>
            <person name="Hyeon J.W."/>
            <person name="Jeong S.E."/>
            <person name="Baek K."/>
            <person name="Jeon C.O."/>
        </authorList>
    </citation>
    <scope>NUCLEOTIDE SEQUENCE [LARGE SCALE GENOMIC DNA]</scope>
    <source>
        <strain evidence="4 5">MA7-20</strain>
    </source>
</reference>
<proteinExistence type="predicted"/>
<evidence type="ECO:0000313" key="5">
    <source>
        <dbReference type="Proteomes" id="UP000293719"/>
    </source>
</evidence>
<name>A0A4P6V472_9HYPH</name>
<dbReference type="NCBIfam" id="TIGR01439">
    <property type="entry name" value="lp_hng_hel_AbrB"/>
    <property type="match status" value="1"/>
</dbReference>
<gene>
    <name evidence="4" type="ORF">E0E05_14475</name>
</gene>
<dbReference type="OrthoDB" id="9809003at2"/>
<dbReference type="SUPFAM" id="SSF89447">
    <property type="entry name" value="AbrB/MazE/MraZ-like"/>
    <property type="match status" value="1"/>
</dbReference>
<dbReference type="InterPro" id="IPR037914">
    <property type="entry name" value="SpoVT-AbrB_sf"/>
</dbReference>
<evidence type="ECO:0000313" key="4">
    <source>
        <dbReference type="EMBL" id="QBK31703.1"/>
    </source>
</evidence>
<accession>A0A4P6V472</accession>
<dbReference type="EMBL" id="CP036532">
    <property type="protein sequence ID" value="QBK31703.1"/>
    <property type="molecule type" value="Genomic_DNA"/>
</dbReference>